<dbReference type="Proteomes" id="UP000660262">
    <property type="component" value="Unassembled WGS sequence"/>
</dbReference>
<reference evidence="2" key="1">
    <citation type="submission" date="2020-10" db="EMBL/GenBank/DDBJ databases">
        <title>Unveiling of a novel bifunctional photoreceptor, Dualchrome1, isolated from a cosmopolitan green alga.</title>
        <authorList>
            <person name="Suzuki S."/>
            <person name="Kawachi M."/>
        </authorList>
    </citation>
    <scope>NUCLEOTIDE SEQUENCE</scope>
    <source>
        <strain evidence="2">NIES 2893</strain>
    </source>
</reference>
<dbReference type="OrthoDB" id="426718at2759"/>
<keyword evidence="3" id="KW-1185">Reference proteome</keyword>
<dbReference type="PANTHER" id="PTHR45856">
    <property type="entry name" value="ALPHA/BETA-HYDROLASES SUPERFAMILY PROTEIN"/>
    <property type="match status" value="1"/>
</dbReference>
<dbReference type="GO" id="GO:0006629">
    <property type="term" value="P:lipid metabolic process"/>
    <property type="evidence" value="ECO:0007669"/>
    <property type="project" value="InterPro"/>
</dbReference>
<gene>
    <name evidence="2" type="ORF">PPROV_001013100</name>
</gene>
<organism evidence="2 3">
    <name type="scientific">Pycnococcus provasolii</name>
    <dbReference type="NCBI Taxonomy" id="41880"/>
    <lineage>
        <taxon>Eukaryota</taxon>
        <taxon>Viridiplantae</taxon>
        <taxon>Chlorophyta</taxon>
        <taxon>Pseudoscourfieldiophyceae</taxon>
        <taxon>Pseudoscourfieldiales</taxon>
        <taxon>Pycnococcaceae</taxon>
        <taxon>Pycnococcus</taxon>
    </lineage>
</organism>
<dbReference type="InterPro" id="IPR051218">
    <property type="entry name" value="Sec_MonoDiacylglyc_Lipase"/>
</dbReference>
<dbReference type="AlphaFoldDB" id="A0A830HXE5"/>
<dbReference type="Gene3D" id="3.40.50.1820">
    <property type="entry name" value="alpha/beta hydrolase"/>
    <property type="match status" value="1"/>
</dbReference>
<feature type="domain" description="Fungal lipase-type" evidence="1">
    <location>
        <begin position="305"/>
        <end position="429"/>
    </location>
</feature>
<proteinExistence type="predicted"/>
<comment type="caution">
    <text evidence="2">The sequence shown here is derived from an EMBL/GenBank/DDBJ whole genome shotgun (WGS) entry which is preliminary data.</text>
</comment>
<evidence type="ECO:0000313" key="2">
    <source>
        <dbReference type="EMBL" id="GHP11403.1"/>
    </source>
</evidence>
<dbReference type="InterPro" id="IPR002921">
    <property type="entry name" value="Fungal_lipase-type"/>
</dbReference>
<dbReference type="EMBL" id="BNJQ01000034">
    <property type="protein sequence ID" value="GHP11403.1"/>
    <property type="molecule type" value="Genomic_DNA"/>
</dbReference>
<dbReference type="PANTHER" id="PTHR45856:SF24">
    <property type="entry name" value="FUNGAL LIPASE-LIKE DOMAIN-CONTAINING PROTEIN"/>
    <property type="match status" value="1"/>
</dbReference>
<evidence type="ECO:0000313" key="3">
    <source>
        <dbReference type="Proteomes" id="UP000660262"/>
    </source>
</evidence>
<sequence>MPLSETAALQSLTWDAFGGKHEYRVTGASHFEFESDDESKPGIVKRVCLLKFQDMSGLLIFNDYDVKTSMAVNKSAAEARFLPKQSDVYDAQDALMEAATTLDNLSSFNDTALSTTSAPPQAGVPARRKLLWFWETAAALGRIIRAVTHVVVEVIVQVVIPVVAEVIEEVTGNKKWGEDFKNAATYWARFLAGLTNMIVNSRTGEYFPESVVEPPVGRVRDLVHVALHMAFNMYGGFKEASVGIIPPNASELKALKHWLTDEFNERDCGVNDWGFPVTTDNFVYDKATGGASMVTTSSKTGDVAVVLMGTHELDDWKYNFDVVQAPCTIGNGQVSCGRVHRGFQEQYMTFRDAMKTKVLAAAQASEAALGLDGDWSILVTGHNLGGATSQLATLDLASDPAFSRYKSKVVSIALGAPAVGDAGWMAAMKTIQPTNRLLISTYLDAPTWMMPEKAGMITAVTEAVVSALSEQNNYYHTHDMWLVPCLNAEPGDDDSAPTNDKEPLGPGLMCHAVKFYWHGVMQHGVMQQSPGPRYSDSECTCREFNMFFRAEAMGAGIQQDWWRNWDADARVPNGCKVPGDYYPMARHTLYTGGQLTFGIDSILGARQMHSKNMRYQLEVGVLGALVLKDTENADRVVYRSSTPVCAGATRYIVNDKGQLAMDCWGDEKWTIGEECESGIAALSILDNGALELRCGGTQGRVTWSTHPDTQG</sequence>
<dbReference type="Pfam" id="PF01764">
    <property type="entry name" value="Lipase_3"/>
    <property type="match status" value="1"/>
</dbReference>
<accession>A0A830HXE5</accession>
<protein>
    <recommendedName>
        <fullName evidence="1">Fungal lipase-type domain-containing protein</fullName>
    </recommendedName>
</protein>
<dbReference type="SUPFAM" id="SSF53474">
    <property type="entry name" value="alpha/beta-Hydrolases"/>
    <property type="match status" value="1"/>
</dbReference>
<evidence type="ECO:0000259" key="1">
    <source>
        <dbReference type="Pfam" id="PF01764"/>
    </source>
</evidence>
<dbReference type="InterPro" id="IPR029058">
    <property type="entry name" value="AB_hydrolase_fold"/>
</dbReference>
<name>A0A830HXE5_9CHLO</name>